<gene>
    <name evidence="2" type="ORF">QBC34DRAFT_52582</name>
</gene>
<accession>A0AAV9GVS2</accession>
<dbReference type="Proteomes" id="UP001321760">
    <property type="component" value="Unassembled WGS sequence"/>
</dbReference>
<evidence type="ECO:0000313" key="3">
    <source>
        <dbReference type="Proteomes" id="UP001321760"/>
    </source>
</evidence>
<comment type="caution">
    <text evidence="2">The sequence shown here is derived from an EMBL/GenBank/DDBJ whole genome shotgun (WGS) entry which is preliminary data.</text>
</comment>
<protein>
    <submittedName>
        <fullName evidence="2">Uncharacterized protein</fullName>
    </submittedName>
</protein>
<organism evidence="2 3">
    <name type="scientific">Podospora aff. communis PSN243</name>
    <dbReference type="NCBI Taxonomy" id="3040156"/>
    <lineage>
        <taxon>Eukaryota</taxon>
        <taxon>Fungi</taxon>
        <taxon>Dikarya</taxon>
        <taxon>Ascomycota</taxon>
        <taxon>Pezizomycotina</taxon>
        <taxon>Sordariomycetes</taxon>
        <taxon>Sordariomycetidae</taxon>
        <taxon>Sordariales</taxon>
        <taxon>Podosporaceae</taxon>
        <taxon>Podospora</taxon>
    </lineage>
</organism>
<reference evidence="2" key="1">
    <citation type="journal article" date="2023" name="Mol. Phylogenet. Evol.">
        <title>Genome-scale phylogeny and comparative genomics of the fungal order Sordariales.</title>
        <authorList>
            <person name="Hensen N."/>
            <person name="Bonometti L."/>
            <person name="Westerberg I."/>
            <person name="Brannstrom I.O."/>
            <person name="Guillou S."/>
            <person name="Cros-Aarteil S."/>
            <person name="Calhoun S."/>
            <person name="Haridas S."/>
            <person name="Kuo A."/>
            <person name="Mondo S."/>
            <person name="Pangilinan J."/>
            <person name="Riley R."/>
            <person name="LaButti K."/>
            <person name="Andreopoulos B."/>
            <person name="Lipzen A."/>
            <person name="Chen C."/>
            <person name="Yan M."/>
            <person name="Daum C."/>
            <person name="Ng V."/>
            <person name="Clum A."/>
            <person name="Steindorff A."/>
            <person name="Ohm R.A."/>
            <person name="Martin F."/>
            <person name="Silar P."/>
            <person name="Natvig D.O."/>
            <person name="Lalanne C."/>
            <person name="Gautier V."/>
            <person name="Ament-Velasquez S.L."/>
            <person name="Kruys A."/>
            <person name="Hutchinson M.I."/>
            <person name="Powell A.J."/>
            <person name="Barry K."/>
            <person name="Miller A.N."/>
            <person name="Grigoriev I.V."/>
            <person name="Debuchy R."/>
            <person name="Gladieux P."/>
            <person name="Hiltunen Thoren M."/>
            <person name="Johannesson H."/>
        </authorList>
    </citation>
    <scope>NUCLEOTIDE SEQUENCE</scope>
    <source>
        <strain evidence="2">PSN243</strain>
    </source>
</reference>
<dbReference type="EMBL" id="MU865927">
    <property type="protein sequence ID" value="KAK4451745.1"/>
    <property type="molecule type" value="Genomic_DNA"/>
</dbReference>
<keyword evidence="3" id="KW-1185">Reference proteome</keyword>
<dbReference type="AlphaFoldDB" id="A0AAV9GVS2"/>
<feature type="region of interest" description="Disordered" evidence="1">
    <location>
        <begin position="34"/>
        <end position="57"/>
    </location>
</feature>
<name>A0AAV9GVS2_9PEZI</name>
<reference evidence="2" key="2">
    <citation type="submission" date="2023-05" db="EMBL/GenBank/DDBJ databases">
        <authorList>
            <consortium name="Lawrence Berkeley National Laboratory"/>
            <person name="Steindorff A."/>
            <person name="Hensen N."/>
            <person name="Bonometti L."/>
            <person name="Westerberg I."/>
            <person name="Brannstrom I.O."/>
            <person name="Guillou S."/>
            <person name="Cros-Aarteil S."/>
            <person name="Calhoun S."/>
            <person name="Haridas S."/>
            <person name="Kuo A."/>
            <person name="Mondo S."/>
            <person name="Pangilinan J."/>
            <person name="Riley R."/>
            <person name="Labutti K."/>
            <person name="Andreopoulos B."/>
            <person name="Lipzen A."/>
            <person name="Chen C."/>
            <person name="Yanf M."/>
            <person name="Daum C."/>
            <person name="Ng V."/>
            <person name="Clum A."/>
            <person name="Ohm R."/>
            <person name="Martin F."/>
            <person name="Silar P."/>
            <person name="Natvig D."/>
            <person name="Lalanne C."/>
            <person name="Gautier V."/>
            <person name="Ament-Velasquez S.L."/>
            <person name="Kruys A."/>
            <person name="Hutchinson M.I."/>
            <person name="Powell A.J."/>
            <person name="Barry K."/>
            <person name="Miller A.N."/>
            <person name="Grigoriev I.V."/>
            <person name="Debuchy R."/>
            <person name="Gladieux P."/>
            <person name="Thoren M.H."/>
            <person name="Johannesson H."/>
        </authorList>
    </citation>
    <scope>NUCLEOTIDE SEQUENCE</scope>
    <source>
        <strain evidence="2">PSN243</strain>
    </source>
</reference>
<proteinExistence type="predicted"/>
<evidence type="ECO:0000256" key="1">
    <source>
        <dbReference type="SAM" id="MobiDB-lite"/>
    </source>
</evidence>
<sequence>MWGAVGELLSSGASRAVLFCYTFFRPPAVTRIHESRSKKSPRLTQDSGKPVSGGSRLRRSWARRPIKRMTTGGSRVHPSYLLPSTCRFAQTTLRQCFMIICENDGCMRENGPFGHELLVHGLGEVLKCLFLHCWTSLSSAVEVKSRTERPGLSLSNCQLSGWHEQSHLILSVLTSFSEAFADANQQSFPVSFRSPLPQTSLPASLWPNFMSLSGIMVDASRSTRRSGFGDS</sequence>
<evidence type="ECO:0000313" key="2">
    <source>
        <dbReference type="EMBL" id="KAK4451745.1"/>
    </source>
</evidence>